<evidence type="ECO:0000256" key="4">
    <source>
        <dbReference type="ARBA" id="ARBA00022679"/>
    </source>
</evidence>
<dbReference type="FunFam" id="3.30.63.10:FF:000002">
    <property type="entry name" value="Guanylate kinase 1"/>
    <property type="match status" value="1"/>
</dbReference>
<accession>A0A1I3N872</accession>
<dbReference type="GO" id="GO:0005829">
    <property type="term" value="C:cytosol"/>
    <property type="evidence" value="ECO:0007669"/>
    <property type="project" value="TreeGrafter"/>
</dbReference>
<dbReference type="RefSeq" id="WP_091521648.1">
    <property type="nucleotide sequence ID" value="NZ_FORF01000010.1"/>
</dbReference>
<comment type="catalytic activity">
    <reaction evidence="9">
        <text>GMP + ATP = GDP + ADP</text>
        <dbReference type="Rhea" id="RHEA:20780"/>
        <dbReference type="ChEBI" id="CHEBI:30616"/>
        <dbReference type="ChEBI" id="CHEBI:58115"/>
        <dbReference type="ChEBI" id="CHEBI:58189"/>
        <dbReference type="ChEBI" id="CHEBI:456216"/>
        <dbReference type="EC" id="2.7.4.8"/>
    </reaction>
</comment>
<evidence type="ECO:0000256" key="9">
    <source>
        <dbReference type="HAMAP-Rule" id="MF_00328"/>
    </source>
</evidence>
<protein>
    <recommendedName>
        <fullName evidence="3 9">Guanylate kinase</fullName>
        <ecNumber evidence="2 9">2.7.4.8</ecNumber>
    </recommendedName>
    <alternativeName>
        <fullName evidence="8 9">GMP kinase</fullName>
    </alternativeName>
</protein>
<dbReference type="SMART" id="SM00072">
    <property type="entry name" value="GuKc"/>
    <property type="match status" value="1"/>
</dbReference>
<dbReference type="PANTHER" id="PTHR23117">
    <property type="entry name" value="GUANYLATE KINASE-RELATED"/>
    <property type="match status" value="1"/>
</dbReference>
<comment type="similarity">
    <text evidence="1 9">Belongs to the guanylate kinase family.</text>
</comment>
<keyword evidence="5 9" id="KW-0547">Nucleotide-binding</keyword>
<keyword evidence="7 9" id="KW-0067">ATP-binding</keyword>
<evidence type="ECO:0000256" key="1">
    <source>
        <dbReference type="ARBA" id="ARBA00005790"/>
    </source>
</evidence>
<dbReference type="HAMAP" id="MF_00328">
    <property type="entry name" value="Guanylate_kinase"/>
    <property type="match status" value="1"/>
</dbReference>
<dbReference type="PROSITE" id="PS00856">
    <property type="entry name" value="GUANYLATE_KINASE_1"/>
    <property type="match status" value="1"/>
</dbReference>
<keyword evidence="12" id="KW-1185">Reference proteome</keyword>
<dbReference type="Proteomes" id="UP000242763">
    <property type="component" value="Unassembled WGS sequence"/>
</dbReference>
<evidence type="ECO:0000256" key="2">
    <source>
        <dbReference type="ARBA" id="ARBA00012961"/>
    </source>
</evidence>
<evidence type="ECO:0000256" key="3">
    <source>
        <dbReference type="ARBA" id="ARBA00016296"/>
    </source>
</evidence>
<dbReference type="SUPFAM" id="SSF52540">
    <property type="entry name" value="P-loop containing nucleoside triphosphate hydrolases"/>
    <property type="match status" value="1"/>
</dbReference>
<dbReference type="GO" id="GO:0004385">
    <property type="term" value="F:GMP kinase activity"/>
    <property type="evidence" value="ECO:0007669"/>
    <property type="project" value="UniProtKB-UniRule"/>
</dbReference>
<organism evidence="11 12">
    <name type="scientific">Aquamicrobium aerolatum DSM 21857</name>
    <dbReference type="NCBI Taxonomy" id="1121003"/>
    <lineage>
        <taxon>Bacteria</taxon>
        <taxon>Pseudomonadati</taxon>
        <taxon>Pseudomonadota</taxon>
        <taxon>Alphaproteobacteria</taxon>
        <taxon>Hyphomicrobiales</taxon>
        <taxon>Phyllobacteriaceae</taxon>
        <taxon>Aerobium</taxon>
    </lineage>
</organism>
<dbReference type="EC" id="2.7.4.8" evidence="2 9"/>
<evidence type="ECO:0000313" key="11">
    <source>
        <dbReference type="EMBL" id="SFJ05422.1"/>
    </source>
</evidence>
<evidence type="ECO:0000256" key="8">
    <source>
        <dbReference type="ARBA" id="ARBA00030128"/>
    </source>
</evidence>
<dbReference type="NCBIfam" id="TIGR03263">
    <property type="entry name" value="guanyl_kin"/>
    <property type="match status" value="1"/>
</dbReference>
<dbReference type="CDD" id="cd00071">
    <property type="entry name" value="GMPK"/>
    <property type="match status" value="1"/>
</dbReference>
<dbReference type="Gene3D" id="3.40.50.300">
    <property type="entry name" value="P-loop containing nucleotide triphosphate hydrolases"/>
    <property type="match status" value="1"/>
</dbReference>
<dbReference type="OrthoDB" id="9808150at2"/>
<reference evidence="12" key="1">
    <citation type="submission" date="2016-10" db="EMBL/GenBank/DDBJ databases">
        <authorList>
            <person name="Varghese N."/>
            <person name="Submissions S."/>
        </authorList>
    </citation>
    <scope>NUCLEOTIDE SEQUENCE [LARGE SCALE GENOMIC DNA]</scope>
    <source>
        <strain evidence="12">DSM 21857</strain>
    </source>
</reference>
<dbReference type="InterPro" id="IPR008145">
    <property type="entry name" value="GK/Ca_channel_bsu"/>
</dbReference>
<name>A0A1I3N872_9HYPH</name>
<dbReference type="InterPro" id="IPR027417">
    <property type="entry name" value="P-loop_NTPase"/>
</dbReference>
<comment type="function">
    <text evidence="9">Essential for recycling GMP and indirectly, cGMP.</text>
</comment>
<dbReference type="InterPro" id="IPR008144">
    <property type="entry name" value="Guanylate_kin-like_dom"/>
</dbReference>
<dbReference type="STRING" id="1121003.SAMN03080618_01989"/>
<gene>
    <name evidence="9" type="primary">gmk</name>
    <name evidence="11" type="ORF">SAMN03080618_01989</name>
</gene>
<dbReference type="InterPro" id="IPR020590">
    <property type="entry name" value="Guanylate_kinase_CS"/>
</dbReference>
<keyword evidence="6 9" id="KW-0418">Kinase</keyword>
<proteinExistence type="inferred from homology"/>
<dbReference type="Gene3D" id="3.30.63.10">
    <property type="entry name" value="Guanylate Kinase phosphate binding domain"/>
    <property type="match status" value="1"/>
</dbReference>
<evidence type="ECO:0000256" key="6">
    <source>
        <dbReference type="ARBA" id="ARBA00022777"/>
    </source>
</evidence>
<dbReference type="InterPro" id="IPR017665">
    <property type="entry name" value="Guanylate_kinase"/>
</dbReference>
<keyword evidence="4 9" id="KW-0808">Transferase</keyword>
<feature type="binding site" evidence="9">
    <location>
        <begin position="21"/>
        <end position="28"/>
    </location>
    <ligand>
        <name>ATP</name>
        <dbReference type="ChEBI" id="CHEBI:30616"/>
    </ligand>
</feature>
<dbReference type="PROSITE" id="PS50052">
    <property type="entry name" value="GUANYLATE_KINASE_2"/>
    <property type="match status" value="1"/>
</dbReference>
<feature type="domain" description="Guanylate kinase-like" evidence="10">
    <location>
        <begin position="14"/>
        <end position="193"/>
    </location>
</feature>
<keyword evidence="9" id="KW-0963">Cytoplasm</keyword>
<dbReference type="AlphaFoldDB" id="A0A1I3N872"/>
<sequence>MAEKPHTDPILRRGLMLVLSSPSGAGKSTISRNLLESDDGFELSISVTTRARRGSEIDGRHYHFRSRREFESMRDSDELLEWAEVHGNFYATPRGPAEKALSEGRDMLFDIDWQGAEQLRDKMRADIVSIFILPPSMKELKGRLRRRAEDTDDVIDARLLNARTEIEHWRDYDYIVINDDLNAAFRNVKAIVDAERLRRDRRPGLFDFVSGLLDEKLD</sequence>
<comment type="subcellular location">
    <subcellularLocation>
        <location evidence="9">Cytoplasm</location>
    </subcellularLocation>
</comment>
<evidence type="ECO:0000256" key="5">
    <source>
        <dbReference type="ARBA" id="ARBA00022741"/>
    </source>
</evidence>
<evidence type="ECO:0000259" key="10">
    <source>
        <dbReference type="PROSITE" id="PS50052"/>
    </source>
</evidence>
<evidence type="ECO:0000313" key="12">
    <source>
        <dbReference type="Proteomes" id="UP000242763"/>
    </source>
</evidence>
<evidence type="ECO:0000256" key="7">
    <source>
        <dbReference type="ARBA" id="ARBA00022840"/>
    </source>
</evidence>
<dbReference type="GO" id="GO:0005524">
    <property type="term" value="F:ATP binding"/>
    <property type="evidence" value="ECO:0007669"/>
    <property type="project" value="UniProtKB-UniRule"/>
</dbReference>
<dbReference type="Pfam" id="PF00625">
    <property type="entry name" value="Guanylate_kin"/>
    <property type="match status" value="1"/>
</dbReference>
<dbReference type="EMBL" id="FORF01000010">
    <property type="protein sequence ID" value="SFJ05422.1"/>
    <property type="molecule type" value="Genomic_DNA"/>
</dbReference>
<dbReference type="PANTHER" id="PTHR23117:SF13">
    <property type="entry name" value="GUANYLATE KINASE"/>
    <property type="match status" value="1"/>
</dbReference>